<feature type="region of interest" description="Disordered" evidence="17">
    <location>
        <begin position="208"/>
        <end position="227"/>
    </location>
</feature>
<keyword evidence="21" id="KW-1185">Reference proteome</keyword>
<evidence type="ECO:0000259" key="19">
    <source>
        <dbReference type="PROSITE" id="PS50024"/>
    </source>
</evidence>
<evidence type="ECO:0000256" key="7">
    <source>
        <dbReference type="ARBA" id="ARBA00022729"/>
    </source>
</evidence>
<feature type="compositionally biased region" description="Low complexity" evidence="17">
    <location>
        <begin position="192"/>
        <end position="203"/>
    </location>
</feature>
<evidence type="ECO:0000256" key="4">
    <source>
        <dbReference type="ARBA" id="ARBA00022525"/>
    </source>
</evidence>
<feature type="compositionally biased region" description="Acidic residues" evidence="17">
    <location>
        <begin position="942"/>
        <end position="980"/>
    </location>
</feature>
<feature type="compositionally biased region" description="Acidic residues" evidence="17">
    <location>
        <begin position="595"/>
        <end position="613"/>
    </location>
</feature>
<feature type="compositionally biased region" description="Acidic residues" evidence="17">
    <location>
        <begin position="1232"/>
        <end position="1242"/>
    </location>
</feature>
<feature type="compositionally biased region" description="Acidic residues" evidence="17">
    <location>
        <begin position="803"/>
        <end position="900"/>
    </location>
</feature>
<keyword evidence="9" id="KW-0730">Sialic acid</keyword>
<dbReference type="EMBL" id="OY660880">
    <property type="protein sequence ID" value="CAJ1077724.1"/>
    <property type="molecule type" value="Genomic_DNA"/>
</dbReference>
<evidence type="ECO:0000256" key="1">
    <source>
        <dbReference type="ARBA" id="ARBA00004437"/>
    </source>
</evidence>
<accession>A0AAV1GYU6</accession>
<dbReference type="Gene3D" id="3.30.70.960">
    <property type="entry name" value="SEA domain"/>
    <property type="match status" value="1"/>
</dbReference>
<keyword evidence="5" id="KW-0272">Extracellular matrix</keyword>
<gene>
    <name evidence="20" type="ORF">XNOV1_A022195</name>
</gene>
<evidence type="ECO:0000256" key="12">
    <source>
        <dbReference type="ARBA" id="ARBA00023273"/>
    </source>
</evidence>
<feature type="region of interest" description="Disordered" evidence="17">
    <location>
        <begin position="595"/>
        <end position="1043"/>
    </location>
</feature>
<keyword evidence="12" id="KW-0966">Cell projection</keyword>
<feature type="compositionally biased region" description="Acidic residues" evidence="17">
    <location>
        <begin position="670"/>
        <end position="766"/>
    </location>
</feature>
<evidence type="ECO:0000256" key="15">
    <source>
        <dbReference type="ARBA" id="ARBA00042018"/>
    </source>
</evidence>
<keyword evidence="10" id="KW-0675">Receptor</keyword>
<comment type="subcellular location">
    <subcellularLocation>
        <location evidence="2">Cell projection</location>
        <location evidence="2">Cilium</location>
        <location evidence="2">Photoreceptor outer segment</location>
    </subcellularLocation>
    <subcellularLocation>
        <location evidence="1">Photoreceptor inner segment</location>
    </subcellularLocation>
    <subcellularLocation>
        <location evidence="3">Secreted</location>
        <location evidence="3">Extracellular space</location>
        <location evidence="3">Extracellular matrix</location>
        <location evidence="3">Interphotoreceptor matrix</location>
    </subcellularLocation>
</comment>
<dbReference type="PROSITE" id="PS50024">
    <property type="entry name" value="SEA"/>
    <property type="match status" value="2"/>
</dbReference>
<feature type="compositionally biased region" description="Acidic residues" evidence="17">
    <location>
        <begin position="1254"/>
        <end position="1271"/>
    </location>
</feature>
<feature type="compositionally biased region" description="Acidic residues" evidence="17">
    <location>
        <begin position="1071"/>
        <end position="1084"/>
    </location>
</feature>
<evidence type="ECO:0000256" key="9">
    <source>
        <dbReference type="ARBA" id="ARBA00022981"/>
    </source>
</evidence>
<feature type="chain" id="PRO_5043404519" description="Interphotoreceptor matrix proteoglycan 1" evidence="18">
    <location>
        <begin position="20"/>
        <end position="1616"/>
    </location>
</feature>
<evidence type="ECO:0000256" key="2">
    <source>
        <dbReference type="ARBA" id="ARBA00004504"/>
    </source>
</evidence>
<feature type="compositionally biased region" description="Polar residues" evidence="17">
    <location>
        <begin position="1272"/>
        <end position="1284"/>
    </location>
</feature>
<feature type="compositionally biased region" description="Basic and acidic residues" evidence="17">
    <location>
        <begin position="397"/>
        <end position="409"/>
    </location>
</feature>
<dbReference type="GO" id="GO:0001917">
    <property type="term" value="C:photoreceptor inner segment"/>
    <property type="evidence" value="ECO:0007669"/>
    <property type="project" value="UniProtKB-SubCell"/>
</dbReference>
<dbReference type="GO" id="GO:0033165">
    <property type="term" value="C:interphotoreceptor matrix"/>
    <property type="evidence" value="ECO:0007669"/>
    <property type="project" value="UniProtKB-SubCell"/>
</dbReference>
<keyword evidence="4" id="KW-0964">Secreted</keyword>
<dbReference type="GO" id="GO:0007601">
    <property type="term" value="P:visual perception"/>
    <property type="evidence" value="ECO:0007669"/>
    <property type="project" value="InterPro"/>
</dbReference>
<evidence type="ECO:0000256" key="17">
    <source>
        <dbReference type="SAM" id="MobiDB-lite"/>
    </source>
</evidence>
<feature type="domain" description="SEA" evidence="19">
    <location>
        <begin position="1425"/>
        <end position="1537"/>
    </location>
</feature>
<dbReference type="GO" id="GO:0001750">
    <property type="term" value="C:photoreceptor outer segment"/>
    <property type="evidence" value="ECO:0007669"/>
    <property type="project" value="UniProtKB-SubCell"/>
</dbReference>
<keyword evidence="6" id="KW-0358">Heparin-binding</keyword>
<feature type="signal peptide" evidence="18">
    <location>
        <begin position="1"/>
        <end position="19"/>
    </location>
</feature>
<evidence type="ECO:0000256" key="10">
    <source>
        <dbReference type="ARBA" id="ARBA00023170"/>
    </source>
</evidence>
<feature type="compositionally biased region" description="Acidic residues" evidence="17">
    <location>
        <begin position="773"/>
        <end position="790"/>
    </location>
</feature>
<feature type="compositionally biased region" description="Acidic residues" evidence="17">
    <location>
        <begin position="909"/>
        <end position="928"/>
    </location>
</feature>
<reference evidence="20" key="1">
    <citation type="submission" date="2023-08" db="EMBL/GenBank/DDBJ databases">
        <authorList>
            <person name="Alioto T."/>
            <person name="Alioto T."/>
            <person name="Gomez Garrido J."/>
        </authorList>
    </citation>
    <scope>NUCLEOTIDE SEQUENCE</scope>
</reference>
<feature type="compositionally biased region" description="Acidic residues" evidence="17">
    <location>
        <begin position="454"/>
        <end position="481"/>
    </location>
</feature>
<feature type="compositionally biased region" description="Acidic residues" evidence="17">
    <location>
        <begin position="1189"/>
        <end position="1200"/>
    </location>
</feature>
<evidence type="ECO:0000256" key="11">
    <source>
        <dbReference type="ARBA" id="ARBA00023180"/>
    </source>
</evidence>
<dbReference type="Pfam" id="PF01390">
    <property type="entry name" value="SEA"/>
    <property type="match status" value="2"/>
</dbReference>
<evidence type="ECO:0000256" key="8">
    <source>
        <dbReference type="ARBA" id="ARBA00022737"/>
    </source>
</evidence>
<feature type="compositionally biased region" description="Low complexity" evidence="17">
    <location>
        <begin position="981"/>
        <end position="992"/>
    </location>
</feature>
<feature type="region of interest" description="Disordered" evidence="17">
    <location>
        <begin position="387"/>
        <end position="481"/>
    </location>
</feature>
<keyword evidence="8" id="KW-0677">Repeat</keyword>
<proteinExistence type="predicted"/>
<feature type="region of interest" description="Disordered" evidence="17">
    <location>
        <begin position="175"/>
        <end position="203"/>
    </location>
</feature>
<dbReference type="PROSITE" id="PS01186">
    <property type="entry name" value="EGF_2"/>
    <property type="match status" value="1"/>
</dbReference>
<feature type="region of interest" description="Disordered" evidence="17">
    <location>
        <begin position="1166"/>
        <end position="1284"/>
    </location>
</feature>
<dbReference type="GO" id="GO:0005540">
    <property type="term" value="F:hyaluronic acid binding"/>
    <property type="evidence" value="ECO:0007669"/>
    <property type="project" value="UniProtKB-KW"/>
</dbReference>
<feature type="domain" description="SEA" evidence="19">
    <location>
        <begin position="243"/>
        <end position="369"/>
    </location>
</feature>
<feature type="compositionally biased region" description="Acidic residues" evidence="17">
    <location>
        <begin position="994"/>
        <end position="1042"/>
    </location>
</feature>
<keyword evidence="11" id="KW-0325">Glycoprotein</keyword>
<keyword evidence="7 18" id="KW-0732">Signal</keyword>
<evidence type="ECO:0000313" key="21">
    <source>
        <dbReference type="Proteomes" id="UP001178508"/>
    </source>
</evidence>
<evidence type="ECO:0000256" key="16">
    <source>
        <dbReference type="ARBA" id="ARBA00045407"/>
    </source>
</evidence>
<sequence length="1616" mass="178692">MLWEFGLVLLVCLAPQAAGIKESSVKPDLGLKNSEVVRSVRLVDLLKTTKGPEFELERRRPRRSVFLHSGVRICPQETLNEILASHRAYYQLRVCQEAVWEAFRIFFDRIPGTSEYKRWVHTCQHESLCISDLARNFSSSEEHMSMIQRRMSRRRDGRLPSRGVLFPSVTQKTPERAVASTVTPKAEVRTDAPPAATTTLPASTTVLLSPASASPSPGPDQTQPVEEVKEDLELPNLVPESLTEHIVEFSIDLVDPGYRELLDDPDDTESPQYIDLAHHLQDQMLPVFDKLQGFRGLRVRRIRLGGITVHYSLLFENNIPKISPETLDTVGTLDSAGGSALRGMVAKALREDALLPIDLDSINFERETVLLPALTYTSSVTIPKESAEPASYTELEVSPKEPEVIKPDLEVPLGPTEEGEDALMTPSGPSSPPDHELVPVTVGTAQSSSPPPAPEEDITDESEAIYESEPEPSSEEEEEEELPIITHEIETIHHDKTGELVRHYIPTPPEDLELETEAPYISLSPNLISEEDLAPVDEDSNDLSVNVVTTSTYDLLTTAPAGEELTGQELTVTTLSEITGQPPTEPIIDVEEDEEVNVLPDEEEADVDTDEVLETAAPAVSEVSFESLEPDSESVVEQEEAEETEVKEEEAEVAEPEEKVAEETEAPVVLEEEEEGEEEEVGEVIEPEEGVPEISEEEVDVGEVLEPEEEKVIEEVEEVAELEEEEPNVLEPAIEEAEVSEPDVEEPDESDLTEDVAEPEGEEEEEVQKGSEPEEEVQEVLEAEEEEAEPVGDLAEEKGEVQEVSEPEEEVAEVTEPEEDVSEEEDVVNVEEGVEPEEEEVEEAGEVSEPELPEPEVEIVEEEEDEEEEVQWPEIETVEVTEAAEEETEEGEAAGPEPEEGDKVSEQAPESEDELNLDGDAEEEEEVLMPEVPEPEAKEELVDVVEPVEEQEEAEDLEPEEEAEVPEEEVVEILEEEEGEGVVAVSELTPESAPEPEDAETEEEVVEIAESVDEPETSEEVEVTETAPEPEEEEPLPEEEDVKVEGAEEVVAVLEKEPQPPTEAVVIYEEEEEEAAEIPEEAVEDNVVPAEELPKVSEPESEDVVAPDAEPVSEEKIVTLLEPEPEDEVTEQPAVSFTIIQSLDSLEHLHFEEDTVRVDKEFEYLPPVNPEIPHPHQEDNLTILPEETQPSEEEPAEPDQEYPVIDGITEEGAESEDTQVFGDTGPVLTPETETDEGLEETSDITVVTAPEQLETSEDNDVAEDLQEETQETDSSVTEEPVSDISTTLTASVDVYAPIPSIDTGLFEVAELPVSPEVSEEDVSEPEKSEPAVIIIDEELETPVQKEVQSQTILPAATEDIVDESVRDLAEELDKMDIPATDPSQLVEEGSSFLPIEEELSTISVTAPPPIKYLTTPTMTTAGQGKELVVFLSLRVTNMDFSEDLFNKTSPEYRSLENRFLQLLLPYLQANLTGFMDLEILNFRKGSVVVNSRMKFAKTVPYNVTEAVHCVLEEFCAAARNLQIQIDKQSLDIEPADQADPCKFLGCGEFSRCVVNRRTKEAQCMCQPGFMSVDGLPCQSVCVLQPNYCRGGECHIVPGHGAVCRYKDSYSLPGLTS</sequence>
<comment type="function">
    <text evidence="16">Chondroitin sulfate-, heparin- and hyaluronan-binding protein. May serve to form a basic macromolecular scaffold comprising the insoluble interphotoreceptor matrix.</text>
</comment>
<evidence type="ECO:0000256" key="18">
    <source>
        <dbReference type="SAM" id="SignalP"/>
    </source>
</evidence>
<protein>
    <recommendedName>
        <fullName evidence="14">Interphotoreceptor matrix proteoglycan 1</fullName>
    </recommendedName>
    <alternativeName>
        <fullName evidence="15">Sialoprotein associated with cones and rods</fullName>
    </alternativeName>
</protein>
<evidence type="ECO:0000313" key="20">
    <source>
        <dbReference type="EMBL" id="CAJ1077724.1"/>
    </source>
</evidence>
<dbReference type="Proteomes" id="UP001178508">
    <property type="component" value="Chromosome 17"/>
</dbReference>
<evidence type="ECO:0000256" key="3">
    <source>
        <dbReference type="ARBA" id="ARBA00004593"/>
    </source>
</evidence>
<name>A0AAV1GYU6_XYRNO</name>
<dbReference type="SMART" id="SM00200">
    <property type="entry name" value="SEA"/>
    <property type="match status" value="2"/>
</dbReference>
<evidence type="ECO:0000256" key="5">
    <source>
        <dbReference type="ARBA" id="ARBA00022530"/>
    </source>
</evidence>
<evidence type="ECO:0000256" key="13">
    <source>
        <dbReference type="ARBA" id="ARBA00023290"/>
    </source>
</evidence>
<dbReference type="InterPro" id="IPR000082">
    <property type="entry name" value="SEA_dom"/>
</dbReference>
<dbReference type="SUPFAM" id="SSF82671">
    <property type="entry name" value="SEA domain"/>
    <property type="match status" value="1"/>
</dbReference>
<dbReference type="InterPro" id="IPR039861">
    <property type="entry name" value="IMPG"/>
</dbReference>
<feature type="compositionally biased region" description="Acidic residues" evidence="17">
    <location>
        <begin position="628"/>
        <end position="655"/>
    </location>
</feature>
<keyword evidence="13" id="KW-0373">Hyaluronic acid</keyword>
<evidence type="ECO:0000256" key="6">
    <source>
        <dbReference type="ARBA" id="ARBA00022674"/>
    </source>
</evidence>
<dbReference type="InterPro" id="IPR000742">
    <property type="entry name" value="EGF"/>
</dbReference>
<dbReference type="GO" id="GO:0008201">
    <property type="term" value="F:heparin binding"/>
    <property type="evidence" value="ECO:0007669"/>
    <property type="project" value="UniProtKB-KW"/>
</dbReference>
<feature type="region of interest" description="Disordered" evidence="17">
    <location>
        <begin position="1071"/>
        <end position="1113"/>
    </location>
</feature>
<feature type="compositionally biased region" description="Acidic residues" evidence="17">
    <location>
        <begin position="1208"/>
        <end position="1217"/>
    </location>
</feature>
<organism evidence="20 21">
    <name type="scientific">Xyrichtys novacula</name>
    <name type="common">Pearly razorfish</name>
    <name type="synonym">Hemipteronotus novacula</name>
    <dbReference type="NCBI Taxonomy" id="13765"/>
    <lineage>
        <taxon>Eukaryota</taxon>
        <taxon>Metazoa</taxon>
        <taxon>Chordata</taxon>
        <taxon>Craniata</taxon>
        <taxon>Vertebrata</taxon>
        <taxon>Euteleostomi</taxon>
        <taxon>Actinopterygii</taxon>
        <taxon>Neopterygii</taxon>
        <taxon>Teleostei</taxon>
        <taxon>Neoteleostei</taxon>
        <taxon>Acanthomorphata</taxon>
        <taxon>Eupercaria</taxon>
        <taxon>Labriformes</taxon>
        <taxon>Labridae</taxon>
        <taxon>Xyrichtys</taxon>
    </lineage>
</organism>
<evidence type="ECO:0000256" key="14">
    <source>
        <dbReference type="ARBA" id="ARBA00040753"/>
    </source>
</evidence>
<dbReference type="PANTHER" id="PTHR12199:SF3">
    <property type="entry name" value="INTERPHOTORECEPTOR MATRIX PROTEOGLYCAN 1"/>
    <property type="match status" value="1"/>
</dbReference>
<dbReference type="InterPro" id="IPR036364">
    <property type="entry name" value="SEA_dom_sf"/>
</dbReference>
<dbReference type="PANTHER" id="PTHR12199">
    <property type="entry name" value="INTERPHOTORECEPTOR MATRIX PROTEOGLYCAN"/>
    <property type="match status" value="1"/>
</dbReference>